<feature type="non-terminal residue" evidence="2">
    <location>
        <position position="56"/>
    </location>
</feature>
<evidence type="ECO:0000313" key="3">
    <source>
        <dbReference type="Proteomes" id="UP000007174"/>
    </source>
</evidence>
<name>H1W061_COLHI</name>
<dbReference type="HOGENOM" id="CLU_3019821_0_0_1"/>
<sequence length="56" mass="5902">MGLFSGRVEARAESVDDSQSESVRSQSILGESKSEAGWKDPGPPPDGGVLAWTQVL</sequence>
<protein>
    <submittedName>
        <fullName evidence="2">Uncharacterized protein</fullName>
    </submittedName>
</protein>
<dbReference type="AlphaFoldDB" id="H1W061"/>
<reference evidence="3" key="1">
    <citation type="journal article" date="2012" name="Nat. Genet.">
        <title>Lifestyle transitions in plant pathogenic Colletotrichum fungi deciphered by genome and transcriptome analyses.</title>
        <authorList>
            <person name="O'Connell R.J."/>
            <person name="Thon M.R."/>
            <person name="Hacquard S."/>
            <person name="Amyotte S.G."/>
            <person name="Kleemann J."/>
            <person name="Torres M.F."/>
            <person name="Damm U."/>
            <person name="Buiate E.A."/>
            <person name="Epstein L."/>
            <person name="Alkan N."/>
            <person name="Altmueller J."/>
            <person name="Alvarado-Balderrama L."/>
            <person name="Bauser C.A."/>
            <person name="Becker C."/>
            <person name="Birren B.W."/>
            <person name="Chen Z."/>
            <person name="Choi J."/>
            <person name="Crouch J.A."/>
            <person name="Duvick J.P."/>
            <person name="Farman M.A."/>
            <person name="Gan P."/>
            <person name="Heiman D."/>
            <person name="Henrissat B."/>
            <person name="Howard R.J."/>
            <person name="Kabbage M."/>
            <person name="Koch C."/>
            <person name="Kracher B."/>
            <person name="Kubo Y."/>
            <person name="Law A.D."/>
            <person name="Lebrun M.-H."/>
            <person name="Lee Y.-H."/>
            <person name="Miyara I."/>
            <person name="Moore N."/>
            <person name="Neumann U."/>
            <person name="Nordstroem K."/>
            <person name="Panaccione D.G."/>
            <person name="Panstruga R."/>
            <person name="Place M."/>
            <person name="Proctor R.H."/>
            <person name="Prusky D."/>
            <person name="Rech G."/>
            <person name="Reinhardt R."/>
            <person name="Rollins J.A."/>
            <person name="Rounsley S."/>
            <person name="Schardl C.L."/>
            <person name="Schwartz D.C."/>
            <person name="Shenoy N."/>
            <person name="Shirasu K."/>
            <person name="Sikhakolli U.R."/>
            <person name="Stueber K."/>
            <person name="Sukno S.A."/>
            <person name="Sweigard J.A."/>
            <person name="Takano Y."/>
            <person name="Takahara H."/>
            <person name="Trail F."/>
            <person name="van der Does H.C."/>
            <person name="Voll L.M."/>
            <person name="Will I."/>
            <person name="Young S."/>
            <person name="Zeng Q."/>
            <person name="Zhang J."/>
            <person name="Zhou S."/>
            <person name="Dickman M.B."/>
            <person name="Schulze-Lefert P."/>
            <person name="Ver Loren van Themaat E."/>
            <person name="Ma L.-J."/>
            <person name="Vaillancourt L.J."/>
        </authorList>
    </citation>
    <scope>NUCLEOTIDE SEQUENCE [LARGE SCALE GENOMIC DNA]</scope>
    <source>
        <strain evidence="3">IMI 349063</strain>
    </source>
</reference>
<proteinExistence type="predicted"/>
<dbReference type="EMBL" id="CACQ02008128">
    <property type="protein sequence ID" value="CCF45873.1"/>
    <property type="molecule type" value="Genomic_DNA"/>
</dbReference>
<dbReference type="VEuPathDB" id="FungiDB:CH63R_12494"/>
<dbReference type="Proteomes" id="UP000007174">
    <property type="component" value="Unassembled WGS sequence"/>
</dbReference>
<evidence type="ECO:0000313" key="2">
    <source>
        <dbReference type="EMBL" id="CCF45873.1"/>
    </source>
</evidence>
<evidence type="ECO:0000256" key="1">
    <source>
        <dbReference type="SAM" id="MobiDB-lite"/>
    </source>
</evidence>
<feature type="region of interest" description="Disordered" evidence="1">
    <location>
        <begin position="1"/>
        <end position="56"/>
    </location>
</feature>
<gene>
    <name evidence="2" type="ORF">CH063_14808</name>
</gene>
<accession>H1W061</accession>
<organism evidence="2 3">
    <name type="scientific">Colletotrichum higginsianum (strain IMI 349063)</name>
    <name type="common">Crucifer anthracnose fungus</name>
    <dbReference type="NCBI Taxonomy" id="759273"/>
    <lineage>
        <taxon>Eukaryota</taxon>
        <taxon>Fungi</taxon>
        <taxon>Dikarya</taxon>
        <taxon>Ascomycota</taxon>
        <taxon>Pezizomycotina</taxon>
        <taxon>Sordariomycetes</taxon>
        <taxon>Hypocreomycetidae</taxon>
        <taxon>Glomerellales</taxon>
        <taxon>Glomerellaceae</taxon>
        <taxon>Colletotrichum</taxon>
        <taxon>Colletotrichum destructivum species complex</taxon>
    </lineage>
</organism>
<feature type="compositionally biased region" description="Polar residues" evidence="1">
    <location>
        <begin position="20"/>
        <end position="29"/>
    </location>
</feature>